<dbReference type="GeneID" id="25909071"/>
<dbReference type="SUPFAM" id="SSF52833">
    <property type="entry name" value="Thioredoxin-like"/>
    <property type="match status" value="1"/>
</dbReference>
<name>A0A0L0FR55_9EUKA</name>
<gene>
    <name evidence="1" type="ORF">SARC_08567</name>
</gene>
<dbReference type="EMBL" id="KQ242379">
    <property type="protein sequence ID" value="KNC79026.1"/>
    <property type="molecule type" value="Genomic_DNA"/>
</dbReference>
<organism evidence="1 2">
    <name type="scientific">Sphaeroforma arctica JP610</name>
    <dbReference type="NCBI Taxonomy" id="667725"/>
    <lineage>
        <taxon>Eukaryota</taxon>
        <taxon>Ichthyosporea</taxon>
        <taxon>Ichthyophonida</taxon>
        <taxon>Sphaeroforma</taxon>
    </lineage>
</organism>
<keyword evidence="2" id="KW-1185">Reference proteome</keyword>
<dbReference type="InterPro" id="IPR036249">
    <property type="entry name" value="Thioredoxin-like_sf"/>
</dbReference>
<sequence>MDIKPEIEKAGAQLVAIGTGNQMFAKGFVEGVPFTGDVYRDPPAATFKAMNLTRLGYWEVMKRFFFNLSSLSWSQENKEKYPTSNMEGDGLQTGAVYVIATDGTIKYQFIENDNEVDVFADTEAIKKALLDL</sequence>
<evidence type="ECO:0000313" key="1">
    <source>
        <dbReference type="EMBL" id="KNC79026.1"/>
    </source>
</evidence>
<dbReference type="Proteomes" id="UP000054560">
    <property type="component" value="Unassembled WGS sequence"/>
</dbReference>
<dbReference type="RefSeq" id="XP_014152928.1">
    <property type="nucleotide sequence ID" value="XM_014297453.1"/>
</dbReference>
<dbReference type="AlphaFoldDB" id="A0A0L0FR55"/>
<evidence type="ECO:0000313" key="2">
    <source>
        <dbReference type="Proteomes" id="UP000054560"/>
    </source>
</evidence>
<dbReference type="Pfam" id="PF13911">
    <property type="entry name" value="AhpC-TSA_2"/>
    <property type="match status" value="1"/>
</dbReference>
<dbReference type="Gene3D" id="3.40.30.10">
    <property type="entry name" value="Glutaredoxin"/>
    <property type="match status" value="1"/>
</dbReference>
<reference evidence="1 2" key="1">
    <citation type="submission" date="2011-02" db="EMBL/GenBank/DDBJ databases">
        <title>The Genome Sequence of Sphaeroforma arctica JP610.</title>
        <authorList>
            <consortium name="The Broad Institute Genome Sequencing Platform"/>
            <person name="Russ C."/>
            <person name="Cuomo C."/>
            <person name="Young S.K."/>
            <person name="Zeng Q."/>
            <person name="Gargeya S."/>
            <person name="Alvarado L."/>
            <person name="Berlin A."/>
            <person name="Chapman S.B."/>
            <person name="Chen Z."/>
            <person name="Freedman E."/>
            <person name="Gellesch M."/>
            <person name="Goldberg J."/>
            <person name="Griggs A."/>
            <person name="Gujja S."/>
            <person name="Heilman E."/>
            <person name="Heiman D."/>
            <person name="Howarth C."/>
            <person name="Mehta T."/>
            <person name="Neiman D."/>
            <person name="Pearson M."/>
            <person name="Roberts A."/>
            <person name="Saif S."/>
            <person name="Shea T."/>
            <person name="Shenoy N."/>
            <person name="Sisk P."/>
            <person name="Stolte C."/>
            <person name="Sykes S."/>
            <person name="White J."/>
            <person name="Yandava C."/>
            <person name="Burger G."/>
            <person name="Gray M.W."/>
            <person name="Holland P.W.H."/>
            <person name="King N."/>
            <person name="Lang F.B.F."/>
            <person name="Roger A.J."/>
            <person name="Ruiz-Trillo I."/>
            <person name="Haas B."/>
            <person name="Nusbaum C."/>
            <person name="Birren B."/>
        </authorList>
    </citation>
    <scope>NUCLEOTIDE SEQUENCE [LARGE SCALE GENOMIC DNA]</scope>
    <source>
        <strain evidence="1 2">JP610</strain>
    </source>
</reference>
<evidence type="ECO:0008006" key="3">
    <source>
        <dbReference type="Google" id="ProtNLM"/>
    </source>
</evidence>
<proteinExistence type="predicted"/>
<dbReference type="InterPro" id="IPR032801">
    <property type="entry name" value="PXL2A/B/C"/>
</dbReference>
<accession>A0A0L0FR55</accession>
<dbReference type="OrthoDB" id="40334at2759"/>
<protein>
    <recommendedName>
        <fullName evidence="3">Redoxin domain-containing protein</fullName>
    </recommendedName>
</protein>